<evidence type="ECO:0000256" key="4">
    <source>
        <dbReference type="ARBA" id="ARBA00022519"/>
    </source>
</evidence>
<evidence type="ECO:0000256" key="8">
    <source>
        <dbReference type="ARBA" id="ARBA00023136"/>
    </source>
</evidence>
<dbReference type="InterPro" id="IPR050153">
    <property type="entry name" value="Metal_Ion_Import_ABC"/>
</dbReference>
<comment type="similarity">
    <text evidence="9">Belongs to the ABC transporter superfamily. Vitamin B12 importer (TC 3.A.1.13.1) family.</text>
</comment>
<dbReference type="PROSITE" id="PS50893">
    <property type="entry name" value="ABC_TRANSPORTER_2"/>
    <property type="match status" value="1"/>
</dbReference>
<dbReference type="Gene3D" id="3.40.50.300">
    <property type="entry name" value="P-loop containing nucleotide triphosphate hydrolases"/>
    <property type="match status" value="1"/>
</dbReference>
<evidence type="ECO:0000256" key="1">
    <source>
        <dbReference type="ARBA" id="ARBA00006526"/>
    </source>
</evidence>
<dbReference type="InterPro" id="IPR023693">
    <property type="entry name" value="ABC_transptr_BtuD"/>
</dbReference>
<dbReference type="PANTHER" id="PTHR42734">
    <property type="entry name" value="METAL TRANSPORT SYSTEM ATP-BINDING PROTEIN TM_0124-RELATED"/>
    <property type="match status" value="1"/>
</dbReference>
<dbReference type="PANTHER" id="PTHR42734:SF18">
    <property type="entry name" value="VITAMIN B12 IMPORT ATP-BINDING PROTEIN BTUD"/>
    <property type="match status" value="1"/>
</dbReference>
<name>A0A1I4YP30_9GAMM</name>
<keyword evidence="2 9" id="KW-0813">Transport</keyword>
<dbReference type="FunFam" id="3.40.50.300:FF:000462">
    <property type="entry name" value="Vitamin B12 import ATP-binding protein BtuD"/>
    <property type="match status" value="1"/>
</dbReference>
<comment type="function">
    <text evidence="9">Part of the ABC transporter complex BtuCDF involved in vitamin B12 import. Responsible for energy coupling to the transport system.</text>
</comment>
<protein>
    <recommendedName>
        <fullName evidence="9">Vitamin B12 import ATP-binding protein BtuD</fullName>
        <ecNumber evidence="9">7.6.2.8</ecNumber>
    </recommendedName>
    <alternativeName>
        <fullName evidence="9">Vitamin B12-transporting ATPase</fullName>
    </alternativeName>
</protein>
<dbReference type="EC" id="7.6.2.8" evidence="9"/>
<dbReference type="GO" id="GO:0005524">
    <property type="term" value="F:ATP binding"/>
    <property type="evidence" value="ECO:0007669"/>
    <property type="project" value="UniProtKB-KW"/>
</dbReference>
<dbReference type="RefSeq" id="WP_090961570.1">
    <property type="nucleotide sequence ID" value="NZ_FOVG01000001.1"/>
</dbReference>
<dbReference type="EMBL" id="FOVG01000001">
    <property type="protein sequence ID" value="SFN39788.1"/>
    <property type="molecule type" value="Genomic_DNA"/>
</dbReference>
<gene>
    <name evidence="9" type="primary">btuD</name>
    <name evidence="11" type="ORF">SAMN05428971_1295</name>
</gene>
<evidence type="ECO:0000313" key="12">
    <source>
        <dbReference type="Proteomes" id="UP000198968"/>
    </source>
</evidence>
<evidence type="ECO:0000313" key="11">
    <source>
        <dbReference type="EMBL" id="SFN39788.1"/>
    </source>
</evidence>
<proteinExistence type="inferred from homology"/>
<dbReference type="InterPro" id="IPR003593">
    <property type="entry name" value="AAA+_ATPase"/>
</dbReference>
<keyword evidence="5 9" id="KW-0547">Nucleotide-binding</keyword>
<keyword evidence="7 9" id="KW-1278">Translocase</keyword>
<comment type="catalytic activity">
    <reaction evidence="9">
        <text>an R-cob(III)alamin(out) + ATP + H2O = an R-cob(III)alamin(in) + ADP + phosphate + H(+)</text>
        <dbReference type="Rhea" id="RHEA:17873"/>
        <dbReference type="ChEBI" id="CHEBI:15377"/>
        <dbReference type="ChEBI" id="CHEBI:15378"/>
        <dbReference type="ChEBI" id="CHEBI:30616"/>
        <dbReference type="ChEBI" id="CHEBI:43474"/>
        <dbReference type="ChEBI" id="CHEBI:140785"/>
        <dbReference type="ChEBI" id="CHEBI:456216"/>
        <dbReference type="EC" id="7.6.2.8"/>
    </reaction>
</comment>
<dbReference type="HAMAP" id="MF_01005">
    <property type="entry name" value="BtuD"/>
    <property type="match status" value="1"/>
</dbReference>
<evidence type="ECO:0000259" key="10">
    <source>
        <dbReference type="PROSITE" id="PS50893"/>
    </source>
</evidence>
<dbReference type="SMART" id="SM00382">
    <property type="entry name" value="AAA"/>
    <property type="match status" value="1"/>
</dbReference>
<sequence length="249" mass="27067">MLLRLQQAAVSGRLLLLTGELAAGQLLHVAGPNGAGKSTLLSVIAGLQPASGKVLLDEKPLSDWNGAALSRVRGWLPQQQAPLSQMPVWHYLLLHLKQAGSQSDARLSTLLERLQLQDKLSRSLSRLSGGEWQRVRLAAVCAQIDPLINPHGRLLILDEPMTALDIGQQKAVDDLIAELCAAGISVIASSHDLNHSLQQADRVWLMNRGQVVAQGEPANVLTPQRLTPLYQITFRQIQLEGRTLLTVLP</sequence>
<keyword evidence="3 9" id="KW-1003">Cell membrane</keyword>
<evidence type="ECO:0000256" key="7">
    <source>
        <dbReference type="ARBA" id="ARBA00022967"/>
    </source>
</evidence>
<dbReference type="Pfam" id="PF00005">
    <property type="entry name" value="ABC_tran"/>
    <property type="match status" value="1"/>
</dbReference>
<evidence type="ECO:0000256" key="5">
    <source>
        <dbReference type="ARBA" id="ARBA00022741"/>
    </source>
</evidence>
<keyword evidence="6 9" id="KW-0067">ATP-binding</keyword>
<accession>A0A1I4YP30</accession>
<dbReference type="GO" id="GO:0005886">
    <property type="term" value="C:plasma membrane"/>
    <property type="evidence" value="ECO:0007669"/>
    <property type="project" value="UniProtKB-SubCell"/>
</dbReference>
<evidence type="ECO:0000256" key="2">
    <source>
        <dbReference type="ARBA" id="ARBA00022448"/>
    </source>
</evidence>
<comment type="subunit">
    <text evidence="9">The complex is composed of two ATP-binding proteins (BtuD), two transmembrane proteins (BtuC) and a solute-binding protein (BtuF).</text>
</comment>
<reference evidence="12" key="1">
    <citation type="submission" date="2016-10" db="EMBL/GenBank/DDBJ databases">
        <authorList>
            <person name="Varghese N."/>
            <person name="Submissions S."/>
        </authorList>
    </citation>
    <scope>NUCLEOTIDE SEQUENCE [LARGE SCALE GENOMIC DNA]</scope>
    <source>
        <strain evidence="12">OV426</strain>
    </source>
</reference>
<keyword evidence="12" id="KW-1185">Reference proteome</keyword>
<feature type="domain" description="ABC transporter" evidence="10">
    <location>
        <begin position="3"/>
        <end position="233"/>
    </location>
</feature>
<dbReference type="Proteomes" id="UP000198968">
    <property type="component" value="Unassembled WGS sequence"/>
</dbReference>
<feature type="binding site" evidence="9">
    <location>
        <begin position="31"/>
        <end position="38"/>
    </location>
    <ligand>
        <name>ATP</name>
        <dbReference type="ChEBI" id="CHEBI:30616"/>
    </ligand>
</feature>
<dbReference type="OrthoDB" id="5292475at2"/>
<dbReference type="CDD" id="cd03214">
    <property type="entry name" value="ABC_Iron-Siderophores_B12_Hemin"/>
    <property type="match status" value="1"/>
</dbReference>
<evidence type="ECO:0000256" key="9">
    <source>
        <dbReference type="HAMAP-Rule" id="MF_01005"/>
    </source>
</evidence>
<dbReference type="AlphaFoldDB" id="A0A1I4YP30"/>
<dbReference type="GO" id="GO:0016887">
    <property type="term" value="F:ATP hydrolysis activity"/>
    <property type="evidence" value="ECO:0007669"/>
    <property type="project" value="InterPro"/>
</dbReference>
<evidence type="ECO:0000256" key="6">
    <source>
        <dbReference type="ARBA" id="ARBA00022840"/>
    </source>
</evidence>
<evidence type="ECO:0000256" key="3">
    <source>
        <dbReference type="ARBA" id="ARBA00022475"/>
    </source>
</evidence>
<dbReference type="NCBIfam" id="NF002981">
    <property type="entry name" value="PRK03695.1"/>
    <property type="match status" value="1"/>
</dbReference>
<keyword evidence="4" id="KW-0997">Cell inner membrane</keyword>
<keyword evidence="8 9" id="KW-0472">Membrane</keyword>
<dbReference type="InterPro" id="IPR027417">
    <property type="entry name" value="P-loop_NTPase"/>
</dbReference>
<dbReference type="GO" id="GO:0015420">
    <property type="term" value="F:ABC-type vitamin B12 transporter activity"/>
    <property type="evidence" value="ECO:0007669"/>
    <property type="project" value="UniProtKB-UniRule"/>
</dbReference>
<comment type="similarity">
    <text evidence="1">Belongs to the ABC transporter superfamily. Drug exporter-2 (TC 3.A.1.117) family.</text>
</comment>
<organism evidence="11 12">
    <name type="scientific">Candidatus Pantoea varia</name>
    <dbReference type="NCBI Taxonomy" id="1881036"/>
    <lineage>
        <taxon>Bacteria</taxon>
        <taxon>Pseudomonadati</taxon>
        <taxon>Pseudomonadota</taxon>
        <taxon>Gammaproteobacteria</taxon>
        <taxon>Enterobacterales</taxon>
        <taxon>Erwiniaceae</taxon>
        <taxon>Pantoea</taxon>
    </lineage>
</organism>
<dbReference type="InterPro" id="IPR003439">
    <property type="entry name" value="ABC_transporter-like_ATP-bd"/>
</dbReference>
<comment type="subcellular location">
    <subcellularLocation>
        <location evidence="9">Cell membrane</location>
        <topology evidence="9">Peripheral membrane protein</topology>
    </subcellularLocation>
</comment>
<dbReference type="SUPFAM" id="SSF52540">
    <property type="entry name" value="P-loop containing nucleoside triphosphate hydrolases"/>
    <property type="match status" value="1"/>
</dbReference>